<feature type="domain" description="Type I restriction modification DNA specificity" evidence="5">
    <location>
        <begin position="23"/>
        <end position="203"/>
    </location>
</feature>
<dbReference type="CDD" id="cd17268">
    <property type="entry name" value="RMtype1_S_Ara36733I_TRD1-CR1_like"/>
    <property type="match status" value="1"/>
</dbReference>
<accession>A0A4Q0NYI9</accession>
<dbReference type="Gene3D" id="3.90.220.20">
    <property type="entry name" value="DNA methylase specificity domains"/>
    <property type="match status" value="2"/>
</dbReference>
<dbReference type="CDD" id="cd17283">
    <property type="entry name" value="RMtype1_S_Hpy180ORF7835P_TRD2-CR2_like"/>
    <property type="match status" value="1"/>
</dbReference>
<proteinExistence type="inferred from homology"/>
<dbReference type="InterPro" id="IPR044946">
    <property type="entry name" value="Restrct_endonuc_typeI_TRD_sf"/>
</dbReference>
<organism evidence="6 7">
    <name type="scientific">Leeuwenhoekiella aestuarii</name>
    <dbReference type="NCBI Taxonomy" id="2249426"/>
    <lineage>
        <taxon>Bacteria</taxon>
        <taxon>Pseudomonadati</taxon>
        <taxon>Bacteroidota</taxon>
        <taxon>Flavobacteriia</taxon>
        <taxon>Flavobacteriales</taxon>
        <taxon>Flavobacteriaceae</taxon>
        <taxon>Leeuwenhoekiella</taxon>
    </lineage>
</organism>
<keyword evidence="4" id="KW-0175">Coiled coil</keyword>
<evidence type="ECO:0000259" key="5">
    <source>
        <dbReference type="Pfam" id="PF01420"/>
    </source>
</evidence>
<evidence type="ECO:0000313" key="6">
    <source>
        <dbReference type="EMBL" id="RXG17980.1"/>
    </source>
</evidence>
<dbReference type="PANTHER" id="PTHR30408:SF12">
    <property type="entry name" value="TYPE I RESTRICTION ENZYME MJAVIII SPECIFICITY SUBUNIT"/>
    <property type="match status" value="1"/>
</dbReference>
<dbReference type="PANTHER" id="PTHR30408">
    <property type="entry name" value="TYPE-1 RESTRICTION ENZYME ECOKI SPECIFICITY PROTEIN"/>
    <property type="match status" value="1"/>
</dbReference>
<evidence type="ECO:0000256" key="1">
    <source>
        <dbReference type="ARBA" id="ARBA00010923"/>
    </source>
</evidence>
<gene>
    <name evidence="6" type="ORF">DSM04_101166</name>
</gene>
<dbReference type="AlphaFoldDB" id="A0A4Q0NYI9"/>
<feature type="coiled-coil region" evidence="4">
    <location>
        <begin position="387"/>
        <end position="414"/>
    </location>
</feature>
<feature type="domain" description="Type I restriction modification DNA specificity" evidence="5">
    <location>
        <begin position="228"/>
        <end position="397"/>
    </location>
</feature>
<dbReference type="Gene3D" id="1.10.287.1120">
    <property type="entry name" value="Bipartite methylase S protein"/>
    <property type="match status" value="1"/>
</dbReference>
<dbReference type="RefSeq" id="WP_128759575.1">
    <property type="nucleotide sequence ID" value="NZ_QOVI01000001.1"/>
</dbReference>
<comment type="caution">
    <text evidence="6">The sequence shown here is derived from an EMBL/GenBank/DDBJ whole genome shotgun (WGS) entry which is preliminary data.</text>
</comment>
<dbReference type="GO" id="GO:0009307">
    <property type="term" value="P:DNA restriction-modification system"/>
    <property type="evidence" value="ECO:0007669"/>
    <property type="project" value="UniProtKB-KW"/>
</dbReference>
<keyword evidence="2" id="KW-0680">Restriction system</keyword>
<keyword evidence="7" id="KW-1185">Reference proteome</keyword>
<comment type="similarity">
    <text evidence="1">Belongs to the type-I restriction system S methylase family.</text>
</comment>
<dbReference type="InterPro" id="IPR000055">
    <property type="entry name" value="Restrct_endonuc_typeI_TRD"/>
</dbReference>
<dbReference type="SUPFAM" id="SSF116734">
    <property type="entry name" value="DNA methylase specificity domain"/>
    <property type="match status" value="2"/>
</dbReference>
<evidence type="ECO:0000256" key="3">
    <source>
        <dbReference type="ARBA" id="ARBA00023125"/>
    </source>
</evidence>
<dbReference type="EMBL" id="QOVI01000001">
    <property type="protein sequence ID" value="RXG17980.1"/>
    <property type="molecule type" value="Genomic_DNA"/>
</dbReference>
<keyword evidence="3" id="KW-0238">DNA-binding</keyword>
<protein>
    <submittedName>
        <fullName evidence="6">Type I restriction enzyme S subunit</fullName>
    </submittedName>
</protein>
<dbReference type="Pfam" id="PF01420">
    <property type="entry name" value="Methylase_S"/>
    <property type="match status" value="2"/>
</dbReference>
<evidence type="ECO:0000313" key="7">
    <source>
        <dbReference type="Proteomes" id="UP000289821"/>
    </source>
</evidence>
<reference evidence="6 7" key="1">
    <citation type="submission" date="2018-07" db="EMBL/GenBank/DDBJ databases">
        <title>Leeuwenhoekiella genomics.</title>
        <authorList>
            <person name="Tahon G."/>
            <person name="Willems A."/>
        </authorList>
    </citation>
    <scope>NUCLEOTIDE SEQUENCE [LARGE SCALE GENOMIC DNA]</scope>
    <source>
        <strain evidence="6 7">R-50232</strain>
    </source>
</reference>
<dbReference type="Proteomes" id="UP000289821">
    <property type="component" value="Unassembled WGS sequence"/>
</dbReference>
<evidence type="ECO:0000256" key="2">
    <source>
        <dbReference type="ARBA" id="ARBA00022747"/>
    </source>
</evidence>
<name>A0A4Q0NYI9_9FLAO</name>
<dbReference type="GO" id="GO:0003677">
    <property type="term" value="F:DNA binding"/>
    <property type="evidence" value="ECO:0007669"/>
    <property type="project" value="UniProtKB-KW"/>
</dbReference>
<sequence>MAEINKGSSKKQGYRETKLGLIPKEWKVLSLGKIGEFSKGKGVAKKDILETDVKGFSSIRYAEIYTLYDYYTHSLRTKINEESARNSNPINNGDILFASSGETLEDIGKSVVYLGNETAYAGGDIIILKQNSQDSKYLGYLLNSDLVRNQLFKLGQGHSVVHIYSSGLKKVLIPLPSLPEQQKIAQILTIWDKAIAAQEKLIAQKQALKKGLMQQLLTGKKRFAGFEDKWIKTELKEIGTIIRGASPRPKGDPKYYGGNVPRLMVKDVTRDGKYVTPKIDFLTEAGAEKSRPCKAGTLTIVCSGDVGVPSFLAVDACIHDGFLAIINLDNKIIKPDFLYYQLKRLRTRMERSATHGGVFTNLTTTILKEFIIEIPSVQEQLAIINVLSKTDKELEREEFKLKNLNSQKQGLMQQLLTGEKRVKI</sequence>
<dbReference type="InterPro" id="IPR052021">
    <property type="entry name" value="Type-I_RS_S_subunit"/>
</dbReference>
<evidence type="ECO:0000256" key="4">
    <source>
        <dbReference type="SAM" id="Coils"/>
    </source>
</evidence>